<evidence type="ECO:0000313" key="3">
    <source>
        <dbReference type="Proteomes" id="UP001303222"/>
    </source>
</evidence>
<evidence type="ECO:0000256" key="1">
    <source>
        <dbReference type="SAM" id="Phobius"/>
    </source>
</evidence>
<accession>A0AAN6SIT7</accession>
<keyword evidence="3" id="KW-1185">Reference proteome</keyword>
<keyword evidence="1" id="KW-0472">Membrane</keyword>
<sequence>MTDSDRGQTRNDFFLILSPSFPLPSPLHVSGRQPGLFLVVPKHFPAPLSLSLHHTSQAGSPTHTHTHTHKSLITPCVKATIVTECQCHCILHGDGGQSRCLTSDRLTLPAPVGDSTFGIGAGPGLQIQLLNFIRYLVGLHLPRFHFCFHFPLFTSSSLFYISLRLDKSTLYPLRAQKSWIEQPFFFFPVHNVYPIPPFLSILLPFVMDWMHMLFMYGCMGG</sequence>
<gene>
    <name evidence="2" type="ORF">QBC32DRAFT_9893</name>
</gene>
<name>A0AAN6SIT7_9PEZI</name>
<reference evidence="2" key="1">
    <citation type="journal article" date="2023" name="Mol. Phylogenet. Evol.">
        <title>Genome-scale phylogeny and comparative genomics of the fungal order Sordariales.</title>
        <authorList>
            <person name="Hensen N."/>
            <person name="Bonometti L."/>
            <person name="Westerberg I."/>
            <person name="Brannstrom I.O."/>
            <person name="Guillou S."/>
            <person name="Cros-Aarteil S."/>
            <person name="Calhoun S."/>
            <person name="Haridas S."/>
            <person name="Kuo A."/>
            <person name="Mondo S."/>
            <person name="Pangilinan J."/>
            <person name="Riley R."/>
            <person name="LaButti K."/>
            <person name="Andreopoulos B."/>
            <person name="Lipzen A."/>
            <person name="Chen C."/>
            <person name="Yan M."/>
            <person name="Daum C."/>
            <person name="Ng V."/>
            <person name="Clum A."/>
            <person name="Steindorff A."/>
            <person name="Ohm R.A."/>
            <person name="Martin F."/>
            <person name="Silar P."/>
            <person name="Natvig D.O."/>
            <person name="Lalanne C."/>
            <person name="Gautier V."/>
            <person name="Ament-Velasquez S.L."/>
            <person name="Kruys A."/>
            <person name="Hutchinson M.I."/>
            <person name="Powell A.J."/>
            <person name="Barry K."/>
            <person name="Miller A.N."/>
            <person name="Grigoriev I.V."/>
            <person name="Debuchy R."/>
            <person name="Gladieux P."/>
            <person name="Hiltunen Thoren M."/>
            <person name="Johannesson H."/>
        </authorList>
    </citation>
    <scope>NUCLEOTIDE SEQUENCE</scope>
    <source>
        <strain evidence="2">CBS 626.80</strain>
    </source>
</reference>
<proteinExistence type="predicted"/>
<keyword evidence="1" id="KW-1133">Transmembrane helix</keyword>
<protein>
    <submittedName>
        <fullName evidence="2">Uncharacterized protein</fullName>
    </submittedName>
</protein>
<dbReference type="EMBL" id="MU859071">
    <property type="protein sequence ID" value="KAK3955907.1"/>
    <property type="molecule type" value="Genomic_DNA"/>
</dbReference>
<keyword evidence="1" id="KW-0812">Transmembrane</keyword>
<dbReference type="AlphaFoldDB" id="A0AAN6SIT7"/>
<feature type="transmembrane region" description="Helical" evidence="1">
    <location>
        <begin position="195"/>
        <end position="216"/>
    </location>
</feature>
<organism evidence="2 3">
    <name type="scientific">Pseudoneurospora amorphoporcata</name>
    <dbReference type="NCBI Taxonomy" id="241081"/>
    <lineage>
        <taxon>Eukaryota</taxon>
        <taxon>Fungi</taxon>
        <taxon>Dikarya</taxon>
        <taxon>Ascomycota</taxon>
        <taxon>Pezizomycotina</taxon>
        <taxon>Sordariomycetes</taxon>
        <taxon>Sordariomycetidae</taxon>
        <taxon>Sordariales</taxon>
        <taxon>Sordariaceae</taxon>
        <taxon>Pseudoneurospora</taxon>
    </lineage>
</organism>
<evidence type="ECO:0000313" key="2">
    <source>
        <dbReference type="EMBL" id="KAK3955907.1"/>
    </source>
</evidence>
<feature type="transmembrane region" description="Helical" evidence="1">
    <location>
        <begin position="144"/>
        <end position="163"/>
    </location>
</feature>
<comment type="caution">
    <text evidence="2">The sequence shown here is derived from an EMBL/GenBank/DDBJ whole genome shotgun (WGS) entry which is preliminary data.</text>
</comment>
<reference evidence="2" key="2">
    <citation type="submission" date="2023-06" db="EMBL/GenBank/DDBJ databases">
        <authorList>
            <consortium name="Lawrence Berkeley National Laboratory"/>
            <person name="Mondo S.J."/>
            <person name="Hensen N."/>
            <person name="Bonometti L."/>
            <person name="Westerberg I."/>
            <person name="Brannstrom I.O."/>
            <person name="Guillou S."/>
            <person name="Cros-Aarteil S."/>
            <person name="Calhoun S."/>
            <person name="Haridas S."/>
            <person name="Kuo A."/>
            <person name="Pangilinan J."/>
            <person name="Riley R."/>
            <person name="Labutti K."/>
            <person name="Andreopoulos B."/>
            <person name="Lipzen A."/>
            <person name="Chen C."/>
            <person name="Yanf M."/>
            <person name="Daum C."/>
            <person name="Ng V."/>
            <person name="Clum A."/>
            <person name="Steindorff A."/>
            <person name="Ohm R."/>
            <person name="Martin F."/>
            <person name="Silar P."/>
            <person name="Natvig D."/>
            <person name="Lalanne C."/>
            <person name="Gautier V."/>
            <person name="Ament-Velasquez S.L."/>
            <person name="Kruys A."/>
            <person name="Hutchinson M.I."/>
            <person name="Powell A.J."/>
            <person name="Barry K."/>
            <person name="Miller A.N."/>
            <person name="Grigoriev I.V."/>
            <person name="Debuchy R."/>
            <person name="Gladieux P."/>
            <person name="Thoren M.H."/>
            <person name="Johannesson H."/>
        </authorList>
    </citation>
    <scope>NUCLEOTIDE SEQUENCE</scope>
    <source>
        <strain evidence="2">CBS 626.80</strain>
    </source>
</reference>
<dbReference type="Proteomes" id="UP001303222">
    <property type="component" value="Unassembled WGS sequence"/>
</dbReference>